<keyword evidence="1" id="KW-0812">Transmembrane</keyword>
<gene>
    <name evidence="2" type="ORF">LSALG_LOCUS11046</name>
</gene>
<name>A0AA35Y820_LACSI</name>
<organism evidence="2 3">
    <name type="scientific">Lactuca saligna</name>
    <name type="common">Willowleaf lettuce</name>
    <dbReference type="NCBI Taxonomy" id="75948"/>
    <lineage>
        <taxon>Eukaryota</taxon>
        <taxon>Viridiplantae</taxon>
        <taxon>Streptophyta</taxon>
        <taxon>Embryophyta</taxon>
        <taxon>Tracheophyta</taxon>
        <taxon>Spermatophyta</taxon>
        <taxon>Magnoliopsida</taxon>
        <taxon>eudicotyledons</taxon>
        <taxon>Gunneridae</taxon>
        <taxon>Pentapetalae</taxon>
        <taxon>asterids</taxon>
        <taxon>campanulids</taxon>
        <taxon>Asterales</taxon>
        <taxon>Asteraceae</taxon>
        <taxon>Cichorioideae</taxon>
        <taxon>Cichorieae</taxon>
        <taxon>Lactucinae</taxon>
        <taxon>Lactuca</taxon>
    </lineage>
</organism>
<reference evidence="2" key="1">
    <citation type="submission" date="2023-04" db="EMBL/GenBank/DDBJ databases">
        <authorList>
            <person name="Vijverberg K."/>
            <person name="Xiong W."/>
            <person name="Schranz E."/>
        </authorList>
    </citation>
    <scope>NUCLEOTIDE SEQUENCE</scope>
</reference>
<proteinExistence type="predicted"/>
<sequence>MVAVKSDGTNWWLKASIRRRRGVHRGMVVALRSLAAMGGRRRDSTLDPYIQSKVVARARSKTRISLVSKKISACWYRLPPTPRNNGISKSKRLTLRCSGQDKYSGILSMKLKYTTNVDKVRDVWKEDITIKHVHQKVMFMYQSSFGLLFWLFYVVFMSFHWWDVHNLLL</sequence>
<dbReference type="AlphaFoldDB" id="A0AA35Y820"/>
<accession>A0AA35Y820</accession>
<evidence type="ECO:0000313" key="3">
    <source>
        <dbReference type="Proteomes" id="UP001177003"/>
    </source>
</evidence>
<keyword evidence="3" id="KW-1185">Reference proteome</keyword>
<feature type="transmembrane region" description="Helical" evidence="1">
    <location>
        <begin position="139"/>
        <end position="162"/>
    </location>
</feature>
<dbReference type="Proteomes" id="UP001177003">
    <property type="component" value="Chromosome 2"/>
</dbReference>
<protein>
    <submittedName>
        <fullName evidence="2">Uncharacterized protein</fullName>
    </submittedName>
</protein>
<evidence type="ECO:0000256" key="1">
    <source>
        <dbReference type="SAM" id="Phobius"/>
    </source>
</evidence>
<dbReference type="EMBL" id="OX465078">
    <property type="protein sequence ID" value="CAI9270749.1"/>
    <property type="molecule type" value="Genomic_DNA"/>
</dbReference>
<keyword evidence="1" id="KW-1133">Transmembrane helix</keyword>
<evidence type="ECO:0000313" key="2">
    <source>
        <dbReference type="EMBL" id="CAI9270749.1"/>
    </source>
</evidence>
<keyword evidence="1" id="KW-0472">Membrane</keyword>